<protein>
    <submittedName>
        <fullName evidence="1">Uncharacterized protein</fullName>
    </submittedName>
</protein>
<evidence type="ECO:0000313" key="1">
    <source>
        <dbReference type="EMBL" id="MBM6877938.1"/>
    </source>
</evidence>
<dbReference type="RefSeq" id="WP_205132769.1">
    <property type="nucleotide sequence ID" value="NZ_JACSNT010000002.1"/>
</dbReference>
<dbReference type="Proteomes" id="UP000729290">
    <property type="component" value="Unassembled WGS sequence"/>
</dbReference>
<name>A0ABS2GAY9_9FIRM</name>
<keyword evidence="2" id="KW-1185">Reference proteome</keyword>
<comment type="caution">
    <text evidence="1">The sequence shown here is derived from an EMBL/GenBank/DDBJ whole genome shotgun (WGS) entry which is preliminary data.</text>
</comment>
<dbReference type="EMBL" id="JACSNV010000008">
    <property type="protein sequence ID" value="MBM6877938.1"/>
    <property type="molecule type" value="Genomic_DNA"/>
</dbReference>
<sequence>MEHIFTPEERAEELNKIYLEEDDLLMEADTLRGEKGHYILQGIATIEGERYHDFEIEFQLEAEPVAEDPKEVLNAAWDWYDFVL</sequence>
<proteinExistence type="predicted"/>
<gene>
    <name evidence="1" type="ORF">H9X83_07160</name>
</gene>
<reference evidence="1 2" key="1">
    <citation type="journal article" date="2021" name="Sci. Rep.">
        <title>The distribution of antibiotic resistance genes in chicken gut microbiota commensals.</title>
        <authorList>
            <person name="Juricova H."/>
            <person name="Matiasovicova J."/>
            <person name="Kubasova T."/>
            <person name="Cejkova D."/>
            <person name="Rychlik I."/>
        </authorList>
    </citation>
    <scope>NUCLEOTIDE SEQUENCE [LARGE SCALE GENOMIC DNA]</scope>
    <source>
        <strain evidence="1 2">An431b</strain>
    </source>
</reference>
<evidence type="ECO:0000313" key="2">
    <source>
        <dbReference type="Proteomes" id="UP000729290"/>
    </source>
</evidence>
<organism evidence="1 2">
    <name type="scientific">Anaerotignum lactatifermentans</name>
    <dbReference type="NCBI Taxonomy" id="160404"/>
    <lineage>
        <taxon>Bacteria</taxon>
        <taxon>Bacillati</taxon>
        <taxon>Bacillota</taxon>
        <taxon>Clostridia</taxon>
        <taxon>Lachnospirales</taxon>
        <taxon>Anaerotignaceae</taxon>
        <taxon>Anaerotignum</taxon>
    </lineage>
</organism>
<accession>A0ABS2GAY9</accession>